<accession>A0A0G0D6W6</accession>
<dbReference type="PATRIC" id="fig|1618333.3.peg.193"/>
<dbReference type="PIRSF" id="PIRSF035652">
    <property type="entry name" value="CHP02436"/>
    <property type="match status" value="1"/>
</dbReference>
<dbReference type="PANTHER" id="PTHR38471">
    <property type="entry name" value="FOUR HELIX BUNDLE PROTEIN"/>
    <property type="match status" value="1"/>
</dbReference>
<evidence type="ECO:0000313" key="1">
    <source>
        <dbReference type="EMBL" id="KKP89028.1"/>
    </source>
</evidence>
<evidence type="ECO:0000313" key="2">
    <source>
        <dbReference type="Proteomes" id="UP000034316"/>
    </source>
</evidence>
<comment type="caution">
    <text evidence="1">The sequence shown here is derived from an EMBL/GenBank/DDBJ whole genome shotgun (WGS) entry which is preliminary data.</text>
</comment>
<sequence>MQNHNSNFKIDFYKRLIKFSISVIYFCNDIRKDRNLWSVADQLIRSATSIGANIIEAKAASSKLDFLKYFQIALKSANETKYWLIIVKETCPNLLQKADQILKEAEEITKIISSAILTMKGKKKL</sequence>
<dbReference type="STRING" id="1618333.UR93_C0004G0021"/>
<protein>
    <recommendedName>
        <fullName evidence="3">Four helix bundle protein</fullName>
    </recommendedName>
</protein>
<dbReference type="Pfam" id="PF05635">
    <property type="entry name" value="23S_rRNA_IVP"/>
    <property type="match status" value="1"/>
</dbReference>
<proteinExistence type="predicted"/>
<dbReference type="NCBIfam" id="TIGR02436">
    <property type="entry name" value="four helix bundle protein"/>
    <property type="match status" value="1"/>
</dbReference>
<dbReference type="PANTHER" id="PTHR38471:SF2">
    <property type="entry name" value="FOUR HELIX BUNDLE PROTEIN"/>
    <property type="match status" value="1"/>
</dbReference>
<dbReference type="Proteomes" id="UP000034316">
    <property type="component" value="Unassembled WGS sequence"/>
</dbReference>
<dbReference type="AlphaFoldDB" id="A0A0G0D6W6"/>
<organism evidence="1 2">
    <name type="scientific">Berkelbacteria bacterium GW2011_GWA2_35_9</name>
    <dbReference type="NCBI Taxonomy" id="1618333"/>
    <lineage>
        <taxon>Bacteria</taxon>
        <taxon>Candidatus Berkelbacteria</taxon>
    </lineage>
</organism>
<dbReference type="EMBL" id="LBRB01000004">
    <property type="protein sequence ID" value="KKP89028.1"/>
    <property type="molecule type" value="Genomic_DNA"/>
</dbReference>
<dbReference type="SUPFAM" id="SSF158446">
    <property type="entry name" value="IVS-encoded protein-like"/>
    <property type="match status" value="1"/>
</dbReference>
<dbReference type="InterPro" id="IPR012657">
    <property type="entry name" value="23S_rRNA-intervening_sequence"/>
</dbReference>
<dbReference type="InterPro" id="IPR036583">
    <property type="entry name" value="23S_rRNA_IVS_sf"/>
</dbReference>
<dbReference type="Gene3D" id="1.20.1440.60">
    <property type="entry name" value="23S rRNA-intervening sequence"/>
    <property type="match status" value="1"/>
</dbReference>
<reference evidence="1 2" key="1">
    <citation type="journal article" date="2015" name="Nature">
        <title>rRNA introns, odd ribosomes, and small enigmatic genomes across a large radiation of phyla.</title>
        <authorList>
            <person name="Brown C.T."/>
            <person name="Hug L.A."/>
            <person name="Thomas B.C."/>
            <person name="Sharon I."/>
            <person name="Castelle C.J."/>
            <person name="Singh A."/>
            <person name="Wilkins M.J."/>
            <person name="Williams K.H."/>
            <person name="Banfield J.F."/>
        </authorList>
    </citation>
    <scope>NUCLEOTIDE SEQUENCE [LARGE SCALE GENOMIC DNA]</scope>
</reference>
<name>A0A0G0D6W6_9BACT</name>
<evidence type="ECO:0008006" key="3">
    <source>
        <dbReference type="Google" id="ProtNLM"/>
    </source>
</evidence>
<gene>
    <name evidence="1" type="ORF">UR93_C0004G0021</name>
</gene>